<dbReference type="Proteomes" id="UP001652680">
    <property type="component" value="Unassembled WGS sequence"/>
</dbReference>
<evidence type="ECO:0000259" key="3">
    <source>
        <dbReference type="Pfam" id="PF15995"/>
    </source>
</evidence>
<dbReference type="PANTHER" id="PTHR41967">
    <property type="entry name" value="FI19406P1-RELATED"/>
    <property type="match status" value="1"/>
</dbReference>
<feature type="region of interest" description="Disordered" evidence="1">
    <location>
        <begin position="127"/>
        <end position="159"/>
    </location>
</feature>
<dbReference type="GeneID" id="108051613"/>
<protein>
    <submittedName>
        <fullName evidence="4">Uncharacterized protein</fullName>
    </submittedName>
</protein>
<evidence type="ECO:0000256" key="1">
    <source>
        <dbReference type="SAM" id="MobiDB-lite"/>
    </source>
</evidence>
<dbReference type="RefSeq" id="XP_016989246.2">
    <property type="nucleotide sequence ID" value="XM_017133757.2"/>
</dbReference>
<feature type="compositionally biased region" description="Polar residues" evidence="1">
    <location>
        <begin position="179"/>
        <end position="192"/>
    </location>
</feature>
<dbReference type="EnsemblMetazoa" id="XM_017133757.2">
    <property type="protein sequence ID" value="XP_016989246.2"/>
    <property type="gene ID" value="LOC108051613"/>
</dbReference>
<proteinExistence type="predicted"/>
<dbReference type="PANTHER" id="PTHR41967:SF6">
    <property type="entry name" value="FI19406P1-RELATED"/>
    <property type="match status" value="1"/>
</dbReference>
<organism evidence="4 5">
    <name type="scientific">Drosophila rhopaloa</name>
    <name type="common">Fruit fly</name>
    <dbReference type="NCBI Taxonomy" id="1041015"/>
    <lineage>
        <taxon>Eukaryota</taxon>
        <taxon>Metazoa</taxon>
        <taxon>Ecdysozoa</taxon>
        <taxon>Arthropoda</taxon>
        <taxon>Hexapoda</taxon>
        <taxon>Insecta</taxon>
        <taxon>Pterygota</taxon>
        <taxon>Neoptera</taxon>
        <taxon>Endopterygota</taxon>
        <taxon>Diptera</taxon>
        <taxon>Brachycera</taxon>
        <taxon>Muscomorpha</taxon>
        <taxon>Ephydroidea</taxon>
        <taxon>Drosophilidae</taxon>
        <taxon>Drosophila</taxon>
        <taxon>Sophophora</taxon>
    </lineage>
</organism>
<accession>A0ABM5I2Y9</accession>
<evidence type="ECO:0000313" key="5">
    <source>
        <dbReference type="Proteomes" id="UP001652680"/>
    </source>
</evidence>
<feature type="region of interest" description="Disordered" evidence="1">
    <location>
        <begin position="179"/>
        <end position="218"/>
    </location>
</feature>
<dbReference type="Pfam" id="PF15995">
    <property type="entry name" value="DUF4771"/>
    <property type="match status" value="1"/>
</dbReference>
<dbReference type="Pfam" id="PF15994">
    <property type="entry name" value="DUF4770"/>
    <property type="match status" value="1"/>
</dbReference>
<name>A0ABM5I2Y9_DRORH</name>
<reference evidence="4" key="2">
    <citation type="submission" date="2025-05" db="UniProtKB">
        <authorList>
            <consortium name="EnsemblMetazoa"/>
        </authorList>
    </citation>
    <scope>IDENTIFICATION</scope>
</reference>
<feature type="domain" description="DUF4771" evidence="3">
    <location>
        <begin position="505"/>
        <end position="663"/>
    </location>
</feature>
<dbReference type="InterPro" id="IPR031935">
    <property type="entry name" value="DUF4770"/>
</dbReference>
<dbReference type="InterPro" id="IPR031936">
    <property type="entry name" value="DUF4771"/>
</dbReference>
<sequence>MGKESGADLELPIASWHRGLSLLQMKAADDLGTVLTYDIRTIRDCMLRLGLRPLVRNRQLLRIVQLSRGQKLAFLYFLFQEHYKSGGPCGKYSVNGQLLLSTIAYLDLPATFRALDKVLPLSGNRDRKVDLQKKQSRRPSIAAPIPTLNELNKPKDVEDEMQPQDLPATFRELDKVLSSQLPQTRTRSSDQSCRYAKPYFQKQPRPKSSRPSTYYSSNSPLFEVQIPNEVGDPKEEDDRWFADFQFRPIQRIVKALINHELCHLFDQIDEAPSDPESHDQQPRDLCEFHEETRSQERKAFLLEQQQRYQDMIDLEGREKRLTRERIIHHLNNDVDKYLLKFGDKGWSPGVPASRQYGCAACSELVHVSLETPAQVLLLEGDWGRLYDRSGPKMRLCGGEDGNRNIPKEKTPSYFTAPKSHCPYVFNYTRIFEKGSKESLDTKEAIGGALVKAMEDEERRVPRTIRRSHIDEAISRCVRKIFEKSLLATPCPSPKRSEERLVYKDKRIDPDDEKFLDQMLSDAFQVLQRDRKLVLATLPDGHQIPELREWIRRRYGKQYGPQTELQSEKLKIKTLKLAEMEKKLIPLLSNIDPRTVRQNPVPFAMHDDIMAVASQFKKSFRENVLQIILKQTRLCWQTQHNLRANNSSGLRRTFFTYLPSCASDRDPTFSFYLAQKKV</sequence>
<feature type="domain" description="DUF4770" evidence="2">
    <location>
        <begin position="46"/>
        <end position="254"/>
    </location>
</feature>
<evidence type="ECO:0000259" key="2">
    <source>
        <dbReference type="Pfam" id="PF15994"/>
    </source>
</evidence>
<evidence type="ECO:0000313" key="4">
    <source>
        <dbReference type="EnsemblMetazoa" id="XP_016989246.2"/>
    </source>
</evidence>
<reference evidence="5" key="1">
    <citation type="journal article" date="2021" name="Elife">
        <title>Highly contiguous assemblies of 101 drosophilid genomes.</title>
        <authorList>
            <person name="Kim B.Y."/>
            <person name="Wang J.R."/>
            <person name="Miller D.E."/>
            <person name="Barmina O."/>
            <person name="Delaney E."/>
            <person name="Thompson A."/>
            <person name="Comeault A.A."/>
            <person name="Peede D."/>
            <person name="D'Agostino E.R."/>
            <person name="Pelaez J."/>
            <person name="Aguilar J.M."/>
            <person name="Haji D."/>
            <person name="Matsunaga T."/>
            <person name="Armstrong E.E."/>
            <person name="Zych M."/>
            <person name="Ogawa Y."/>
            <person name="Stamenkovic-Radak M."/>
            <person name="Jelic M."/>
            <person name="Veselinovic M.S."/>
            <person name="Tanaskovic M."/>
            <person name="Eric P."/>
            <person name="Gao J.J."/>
            <person name="Katoh T.K."/>
            <person name="Toda M.J."/>
            <person name="Watabe H."/>
            <person name="Watada M."/>
            <person name="Davis J.S."/>
            <person name="Moyle L.C."/>
            <person name="Manoli G."/>
            <person name="Bertolini E."/>
            <person name="Kostal V."/>
            <person name="Hawley R.S."/>
            <person name="Takahashi A."/>
            <person name="Jones C.D."/>
            <person name="Price D.K."/>
            <person name="Whiteman N."/>
            <person name="Kopp A."/>
            <person name="Matute D.R."/>
            <person name="Petrov D.A."/>
        </authorList>
    </citation>
    <scope>NUCLEOTIDE SEQUENCE [LARGE SCALE GENOMIC DNA]</scope>
</reference>
<keyword evidence="5" id="KW-1185">Reference proteome</keyword>
<feature type="compositionally biased region" description="Low complexity" evidence="1">
    <location>
        <begin position="209"/>
        <end position="218"/>
    </location>
</feature>